<evidence type="ECO:0000313" key="9">
    <source>
        <dbReference type="Proteomes" id="UP000091956"/>
    </source>
</evidence>
<dbReference type="InterPro" id="IPR050984">
    <property type="entry name" value="Gfo/Idh/MocA_domain"/>
</dbReference>
<keyword evidence="2" id="KW-0560">Oxidoreductase</keyword>
<accession>A0A1B8GTE8</accession>
<dbReference type="Gene3D" id="3.30.360.10">
    <property type="entry name" value="Dihydrodipicolinate Reductase, domain 2"/>
    <property type="match status" value="1"/>
</dbReference>
<evidence type="ECO:0000313" key="8">
    <source>
        <dbReference type="EMBL" id="OBT99112.1"/>
    </source>
</evidence>
<dbReference type="GO" id="GO:0000166">
    <property type="term" value="F:nucleotide binding"/>
    <property type="evidence" value="ECO:0007669"/>
    <property type="project" value="InterPro"/>
</dbReference>
<proteinExistence type="inferred from homology"/>
<evidence type="ECO:0000256" key="4">
    <source>
        <dbReference type="ARBA" id="ARBA00042988"/>
    </source>
</evidence>
<dbReference type="InterPro" id="IPR036291">
    <property type="entry name" value="NAD(P)-bd_dom_sf"/>
</dbReference>
<evidence type="ECO:0000256" key="3">
    <source>
        <dbReference type="ARBA" id="ARBA00038984"/>
    </source>
</evidence>
<evidence type="ECO:0000256" key="2">
    <source>
        <dbReference type="ARBA" id="ARBA00023002"/>
    </source>
</evidence>
<dbReference type="PANTHER" id="PTHR22604">
    <property type="entry name" value="OXIDOREDUCTASES"/>
    <property type="match status" value="1"/>
</dbReference>
<dbReference type="RefSeq" id="XP_018132845.1">
    <property type="nucleotide sequence ID" value="XM_018271790.2"/>
</dbReference>
<dbReference type="InterPro" id="IPR000683">
    <property type="entry name" value="Gfo/Idh/MocA-like_OxRdtase_N"/>
</dbReference>
<comment type="similarity">
    <text evidence="1">Belongs to the Gfo/Idh/MocA family.</text>
</comment>
<dbReference type="EMBL" id="KV460214">
    <property type="protein sequence ID" value="OBT99112.1"/>
    <property type="molecule type" value="Genomic_DNA"/>
</dbReference>
<evidence type="ECO:0000256" key="1">
    <source>
        <dbReference type="ARBA" id="ARBA00010928"/>
    </source>
</evidence>
<protein>
    <recommendedName>
        <fullName evidence="3">D-xylose 1-dehydrogenase (NADP(+), D-xylono-1,5-lactone-forming)</fullName>
        <ecNumber evidence="3">1.1.1.179</ecNumber>
    </recommendedName>
    <alternativeName>
        <fullName evidence="4">D-xylose-NADP dehydrogenase</fullName>
    </alternativeName>
</protein>
<reference evidence="9" key="2">
    <citation type="journal article" date="2018" name="Nat. Commun.">
        <title>Extreme sensitivity to ultraviolet light in the fungal pathogen causing white-nose syndrome of bats.</title>
        <authorList>
            <person name="Palmer J.M."/>
            <person name="Drees K.P."/>
            <person name="Foster J.T."/>
            <person name="Lindner D.L."/>
        </authorList>
    </citation>
    <scope>NUCLEOTIDE SEQUENCE [LARGE SCALE GENOMIC DNA]</scope>
    <source>
        <strain evidence="9">UAMH 10579</strain>
    </source>
</reference>
<feature type="domain" description="Gfo/Idh/MocA-like oxidoreductase N-terminal" evidence="6">
    <location>
        <begin position="11"/>
        <end position="144"/>
    </location>
</feature>
<dbReference type="Proteomes" id="UP000091956">
    <property type="component" value="Unassembled WGS sequence"/>
</dbReference>
<name>A0A1B8GTE8_9PEZI</name>
<sequence length="363" mass="40100">MSLEKQDVFTLRWGIIGTGLIASWFVSDLVLDPSTHRNEPNLIHKVQAIGSSSYQKGTAFAQKHIPSTSTSNGCSIYDSYAQVYTDPAVDIVYIATPTGLHFTNALDAILAGKHVLCEKPMTITASESEQLIAAARAKGVFLMEALWTRFFPIAKELQRALHEKKLIGDITRVFVDFGLDMPLEKQRAGSRLVDLRLGAGCLLDIGIYALTWARMALCGAKGDEGEEPAVRSAMVLKEGVDEEATVLLIQQKTGRQAVCSASYRYKSGKVFGRVEGSEGCIEIVGGAASKPESLVIRRKDGMETVQDFSFVGWGFFYEADAVAMDIRDGRTENETMPLEETVRVMRIMDEVRRQNGMKYLHEE</sequence>
<dbReference type="PANTHER" id="PTHR22604:SF105">
    <property type="entry name" value="TRANS-1,2-DIHYDROBENZENE-1,2-DIOL DEHYDROGENASE"/>
    <property type="match status" value="1"/>
</dbReference>
<dbReference type="Pfam" id="PF01408">
    <property type="entry name" value="GFO_IDH_MocA"/>
    <property type="match status" value="1"/>
</dbReference>
<dbReference type="Pfam" id="PF22725">
    <property type="entry name" value="GFO_IDH_MocA_C3"/>
    <property type="match status" value="1"/>
</dbReference>
<evidence type="ECO:0000259" key="6">
    <source>
        <dbReference type="Pfam" id="PF01408"/>
    </source>
</evidence>
<dbReference type="Gene3D" id="3.40.50.720">
    <property type="entry name" value="NAD(P)-binding Rossmann-like Domain"/>
    <property type="match status" value="1"/>
</dbReference>
<dbReference type="SUPFAM" id="SSF55347">
    <property type="entry name" value="Glyceraldehyde-3-phosphate dehydrogenase-like, C-terminal domain"/>
    <property type="match status" value="1"/>
</dbReference>
<comment type="catalytic activity">
    <reaction evidence="5">
        <text>D-xylose + NADP(+) = D-xylono-1,5-lactone + NADPH + H(+)</text>
        <dbReference type="Rhea" id="RHEA:22000"/>
        <dbReference type="ChEBI" id="CHEBI:15378"/>
        <dbReference type="ChEBI" id="CHEBI:15867"/>
        <dbReference type="ChEBI" id="CHEBI:53455"/>
        <dbReference type="ChEBI" id="CHEBI:57783"/>
        <dbReference type="ChEBI" id="CHEBI:58349"/>
        <dbReference type="EC" id="1.1.1.179"/>
    </reaction>
</comment>
<feature type="domain" description="GFO/IDH/MocA-like oxidoreductase" evidence="7">
    <location>
        <begin position="159"/>
        <end position="282"/>
    </location>
</feature>
<organism evidence="8 9">
    <name type="scientific">Pseudogymnoascus verrucosus</name>
    <dbReference type="NCBI Taxonomy" id="342668"/>
    <lineage>
        <taxon>Eukaryota</taxon>
        <taxon>Fungi</taxon>
        <taxon>Dikarya</taxon>
        <taxon>Ascomycota</taxon>
        <taxon>Pezizomycotina</taxon>
        <taxon>Leotiomycetes</taxon>
        <taxon>Thelebolales</taxon>
        <taxon>Thelebolaceae</taxon>
        <taxon>Pseudogymnoascus</taxon>
    </lineage>
</organism>
<reference evidence="8 9" key="1">
    <citation type="submission" date="2016-03" db="EMBL/GenBank/DDBJ databases">
        <title>Comparative genomics of Pseudogymnoascus destructans, the fungus causing white-nose syndrome of bats.</title>
        <authorList>
            <person name="Palmer J.M."/>
            <person name="Drees K.P."/>
            <person name="Foster J.T."/>
            <person name="Lindner D.L."/>
        </authorList>
    </citation>
    <scope>NUCLEOTIDE SEQUENCE [LARGE SCALE GENOMIC DNA]</scope>
    <source>
        <strain evidence="8 9">UAMH 10579</strain>
    </source>
</reference>
<dbReference type="GO" id="GO:0047837">
    <property type="term" value="F:D-xylose 1-dehydrogenase (NADP+) activity"/>
    <property type="evidence" value="ECO:0007669"/>
    <property type="project" value="UniProtKB-EC"/>
</dbReference>
<dbReference type="EC" id="1.1.1.179" evidence="3"/>
<gene>
    <name evidence="8" type="ORF">VE01_02280</name>
</gene>
<dbReference type="STRING" id="342668.A0A1B8GTE8"/>
<evidence type="ECO:0000259" key="7">
    <source>
        <dbReference type="Pfam" id="PF22725"/>
    </source>
</evidence>
<dbReference type="SUPFAM" id="SSF51735">
    <property type="entry name" value="NAD(P)-binding Rossmann-fold domains"/>
    <property type="match status" value="1"/>
</dbReference>
<dbReference type="AlphaFoldDB" id="A0A1B8GTE8"/>
<keyword evidence="9" id="KW-1185">Reference proteome</keyword>
<dbReference type="InterPro" id="IPR055170">
    <property type="entry name" value="GFO_IDH_MocA-like_dom"/>
</dbReference>
<evidence type="ECO:0000256" key="5">
    <source>
        <dbReference type="ARBA" id="ARBA00049233"/>
    </source>
</evidence>
<dbReference type="GeneID" id="28835666"/>